<dbReference type="CDD" id="cd07812">
    <property type="entry name" value="SRPBCC"/>
    <property type="match status" value="1"/>
</dbReference>
<sequence length="159" mass="18089">MKFTTSQEISVPAPVVFSKITDFETLERAALRREAAIARRDTLPVAGVGSAWEIDFLYRGKPRNLVVEIQQMQPSDLFAALGTIGGFEVYLTMTPQDIGAGRSRLGVELEVKPRSLSARFLLNSMRFGKKGLERRFARRMADFCRQLERWHRSGISPWR</sequence>
<dbReference type="SUPFAM" id="SSF55961">
    <property type="entry name" value="Bet v1-like"/>
    <property type="match status" value="1"/>
</dbReference>
<dbReference type="Proteomes" id="UP001652542">
    <property type="component" value="Unassembled WGS sequence"/>
</dbReference>
<gene>
    <name evidence="1" type="ORF">OEW28_03240</name>
</gene>
<comment type="caution">
    <text evidence="1">The sequence shown here is derived from an EMBL/GenBank/DDBJ whole genome shotgun (WGS) entry which is preliminary data.</text>
</comment>
<dbReference type="Gene3D" id="3.30.530.20">
    <property type="match status" value="1"/>
</dbReference>
<protein>
    <submittedName>
        <fullName evidence="1">SRPBCC family protein</fullName>
    </submittedName>
</protein>
<accession>A0ABT2Z917</accession>
<reference evidence="1 2" key="1">
    <citation type="submission" date="2022-10" db="EMBL/GenBank/DDBJ databases">
        <title>Defluviimonas sp. nov., isolated from ocean surface water.</title>
        <authorList>
            <person name="He W."/>
            <person name="Wang L."/>
            <person name="Zhang D.-F."/>
        </authorList>
    </citation>
    <scope>NUCLEOTIDE SEQUENCE [LARGE SCALE GENOMIC DNA]</scope>
    <source>
        <strain evidence="1 2">WL0002</strain>
    </source>
</reference>
<dbReference type="EMBL" id="JAOWKY010000001">
    <property type="protein sequence ID" value="MCV2867638.1"/>
    <property type="molecule type" value="Genomic_DNA"/>
</dbReference>
<dbReference type="RefSeq" id="WP_263733279.1">
    <property type="nucleotide sequence ID" value="NZ_JAOWKY010000001.1"/>
</dbReference>
<evidence type="ECO:0000313" key="2">
    <source>
        <dbReference type="Proteomes" id="UP001652542"/>
    </source>
</evidence>
<keyword evidence="2" id="KW-1185">Reference proteome</keyword>
<evidence type="ECO:0000313" key="1">
    <source>
        <dbReference type="EMBL" id="MCV2867638.1"/>
    </source>
</evidence>
<proteinExistence type="predicted"/>
<dbReference type="InterPro" id="IPR023393">
    <property type="entry name" value="START-like_dom_sf"/>
</dbReference>
<name>A0ABT2Z917_9RHOB</name>
<organism evidence="1 2">
    <name type="scientific">Albidovulum marisflavi</name>
    <dbReference type="NCBI Taxonomy" id="2984159"/>
    <lineage>
        <taxon>Bacteria</taxon>
        <taxon>Pseudomonadati</taxon>
        <taxon>Pseudomonadota</taxon>
        <taxon>Alphaproteobacteria</taxon>
        <taxon>Rhodobacterales</taxon>
        <taxon>Paracoccaceae</taxon>
        <taxon>Albidovulum</taxon>
    </lineage>
</organism>